<reference evidence="1 2" key="1">
    <citation type="submission" date="2020-08" db="EMBL/GenBank/DDBJ databases">
        <title>Genomic Encyclopedia of Type Strains, Phase III (KMG-III): the genomes of soil and plant-associated and newly described type strains.</title>
        <authorList>
            <person name="Whitman W."/>
        </authorList>
    </citation>
    <scope>NUCLEOTIDE SEQUENCE [LARGE SCALE GENOMIC DNA]</scope>
    <source>
        <strain evidence="1 2">CECT 3265</strain>
    </source>
</reference>
<dbReference type="EMBL" id="JACHJG010000005">
    <property type="protein sequence ID" value="MBB4886791.1"/>
    <property type="molecule type" value="Genomic_DNA"/>
</dbReference>
<evidence type="ECO:0008006" key="3">
    <source>
        <dbReference type="Google" id="ProtNLM"/>
    </source>
</evidence>
<comment type="caution">
    <text evidence="1">The sequence shown here is derived from an EMBL/GenBank/DDBJ whole genome shotgun (WGS) entry which is preliminary data.</text>
</comment>
<dbReference type="RefSeq" id="WP_184733879.1">
    <property type="nucleotide sequence ID" value="NZ_BMRW01000005.1"/>
</dbReference>
<accession>A0A7W7PDH5</accession>
<evidence type="ECO:0000313" key="2">
    <source>
        <dbReference type="Proteomes" id="UP000556436"/>
    </source>
</evidence>
<evidence type="ECO:0000313" key="1">
    <source>
        <dbReference type="EMBL" id="MBB4886791.1"/>
    </source>
</evidence>
<gene>
    <name evidence="1" type="ORF">FHS38_002836</name>
</gene>
<proteinExistence type="predicted"/>
<dbReference type="AlphaFoldDB" id="A0A7W7PDH5"/>
<sequence>MTRMTPTADVTYRALFCDLRTDRVIDSLPLTEVEFDDFIGKPGQLRATVPLPDTALAQRARTALQPGRTAVWLERGSDIWWGGILWTCTPAGDERGRLSVQIQAGTFDSYLDHRILGRDRNFSTVDQFEIARALVRHVQSQPGGDIGITYGDDFSGVVWNRRYAYTDLARVRELIDQLAAMQDGFEWRVQCFRDPETGARVKKLQLGHPKITTGDADIVLDRPGQVLTYSLPADSTVQANVWIARGETSNRNQASDSLPEMSVPAVATEDLDAGWPRLENSSDHSGVSEQADLNSAARAELARARRPQIIPEVTIRVDGRITPALIGSSVRLRIRDGWHVNGPDLRYRVVGLTVTPPARGRSETAKLYLEEA</sequence>
<dbReference type="Proteomes" id="UP000556436">
    <property type="component" value="Unassembled WGS sequence"/>
</dbReference>
<organism evidence="1 2">
    <name type="scientific">Streptomyces netropsis</name>
    <name type="common">Streptoverticillium netropsis</name>
    <dbReference type="NCBI Taxonomy" id="55404"/>
    <lineage>
        <taxon>Bacteria</taxon>
        <taxon>Bacillati</taxon>
        <taxon>Actinomycetota</taxon>
        <taxon>Actinomycetes</taxon>
        <taxon>Kitasatosporales</taxon>
        <taxon>Streptomycetaceae</taxon>
        <taxon>Streptomyces</taxon>
    </lineage>
</organism>
<protein>
    <recommendedName>
        <fullName evidence="3">Phage protein D</fullName>
    </recommendedName>
</protein>
<keyword evidence="2" id="KW-1185">Reference proteome</keyword>
<name>A0A7W7PDH5_STRNE</name>